<evidence type="ECO:0008006" key="4">
    <source>
        <dbReference type="Google" id="ProtNLM"/>
    </source>
</evidence>
<gene>
    <name evidence="2" type="ORF">COW96_01245</name>
</gene>
<accession>A0A2H0C440</accession>
<protein>
    <recommendedName>
        <fullName evidence="4">Carboxypeptidase regulatory-like domain-containing protein</fullName>
    </recommendedName>
</protein>
<keyword evidence="1" id="KW-0732">Signal</keyword>
<evidence type="ECO:0000256" key="1">
    <source>
        <dbReference type="SAM" id="SignalP"/>
    </source>
</evidence>
<organism evidence="2 3">
    <name type="scientific">Candidatus Roizmanbacteria bacterium CG22_combo_CG10-13_8_21_14_all_33_16</name>
    <dbReference type="NCBI Taxonomy" id="1974859"/>
    <lineage>
        <taxon>Bacteria</taxon>
        <taxon>Candidatus Roizmaniibacteriota</taxon>
    </lineage>
</organism>
<reference evidence="2 3" key="1">
    <citation type="submission" date="2017-09" db="EMBL/GenBank/DDBJ databases">
        <title>Depth-based differentiation of microbial function through sediment-hosted aquifers and enrichment of novel symbionts in the deep terrestrial subsurface.</title>
        <authorList>
            <person name="Probst A.J."/>
            <person name="Ladd B."/>
            <person name="Jarett J.K."/>
            <person name="Geller-Mcgrath D.E."/>
            <person name="Sieber C.M."/>
            <person name="Emerson J.B."/>
            <person name="Anantharaman K."/>
            <person name="Thomas B.C."/>
            <person name="Malmstrom R."/>
            <person name="Stieglmeier M."/>
            <person name="Klingl A."/>
            <person name="Woyke T."/>
            <person name="Ryan C.M."/>
            <person name="Banfield J.F."/>
        </authorList>
    </citation>
    <scope>NUCLEOTIDE SEQUENCE [LARGE SCALE GENOMIC DNA]</scope>
    <source>
        <strain evidence="2">CG22_combo_CG10-13_8_21_14_all_33_16</strain>
    </source>
</reference>
<evidence type="ECO:0000313" key="2">
    <source>
        <dbReference type="EMBL" id="PIP64673.1"/>
    </source>
</evidence>
<feature type="signal peptide" evidence="1">
    <location>
        <begin position="1"/>
        <end position="24"/>
    </location>
</feature>
<feature type="chain" id="PRO_5013903560" description="Carboxypeptidase regulatory-like domain-containing protein" evidence="1">
    <location>
        <begin position="25"/>
        <end position="567"/>
    </location>
</feature>
<sequence length="567" mass="63760">MRKLFYILLSVIVLNSFFLTNVVAQNPQLNERWACLIGKRCDVVGANCQGVGSTGYQDVHRARLTTDPNLKPNPGTTYILECLGTSKGLCTTGNAAVDAEVFNTSITDPELPFNKATATIGYKFEGMYKADGKTTEVNPINNPTSDIEPIEWQSSSVDMARKYMTLNFVDLTQAVTGQENTLQLGTNDWETANRVCEIVRWDPYGVVFNSLTLEPVYNALVYLDYKDTKGNWVQYEDPMGKVKNPYRSELGVGTADDGHFSFVVEDGTYRLRVVPPSTTLSFPYDNKRLSSNYKKIYSDIYPGMLVGGTSPTFIYEIKQSGKIQHRDIPLISQTKTLSERKIREMEVFRNRLNNGKELFKVRLSYPFAKISGVYSTINDPPVRYKQIPFGKGVAGDQSADKDGWFSIEVDVSKFTAGEMFGEIDATKVDLTNPTVVNKQKINTNFFSLIKQQIKLLINNKFFAQADDTSTSTFSFDPIPSYLEGYAYDDKGVIIPNANVGVYLTFSNRPYSQTKTDVNGHFRLSSELLPLMPYKIRYITATGNVTPITTARFITQNKEYFVKQKINP</sequence>
<proteinExistence type="predicted"/>
<dbReference type="Proteomes" id="UP000230802">
    <property type="component" value="Unassembled WGS sequence"/>
</dbReference>
<comment type="caution">
    <text evidence="2">The sequence shown here is derived from an EMBL/GenBank/DDBJ whole genome shotgun (WGS) entry which is preliminary data.</text>
</comment>
<dbReference type="EMBL" id="PCTD01000053">
    <property type="protein sequence ID" value="PIP64673.1"/>
    <property type="molecule type" value="Genomic_DNA"/>
</dbReference>
<feature type="non-terminal residue" evidence="2">
    <location>
        <position position="567"/>
    </location>
</feature>
<evidence type="ECO:0000313" key="3">
    <source>
        <dbReference type="Proteomes" id="UP000230802"/>
    </source>
</evidence>
<name>A0A2H0C440_9BACT</name>
<dbReference type="AlphaFoldDB" id="A0A2H0C440"/>